<name>A0ABQ7NJL7_BRACM</name>
<organism evidence="1 2">
    <name type="scientific">Brassica rapa subsp. trilocularis</name>
    <dbReference type="NCBI Taxonomy" id="1813537"/>
    <lineage>
        <taxon>Eukaryota</taxon>
        <taxon>Viridiplantae</taxon>
        <taxon>Streptophyta</taxon>
        <taxon>Embryophyta</taxon>
        <taxon>Tracheophyta</taxon>
        <taxon>Spermatophyta</taxon>
        <taxon>Magnoliopsida</taxon>
        <taxon>eudicotyledons</taxon>
        <taxon>Gunneridae</taxon>
        <taxon>Pentapetalae</taxon>
        <taxon>rosids</taxon>
        <taxon>malvids</taxon>
        <taxon>Brassicales</taxon>
        <taxon>Brassicaceae</taxon>
        <taxon>Brassiceae</taxon>
        <taxon>Brassica</taxon>
    </lineage>
</organism>
<accession>A0ABQ7NJL7</accession>
<feature type="non-terminal residue" evidence="1">
    <location>
        <position position="1"/>
    </location>
</feature>
<reference evidence="1 2" key="1">
    <citation type="submission" date="2021-03" db="EMBL/GenBank/DDBJ databases">
        <authorList>
            <person name="King G.J."/>
            <person name="Bancroft I."/>
            <person name="Baten A."/>
            <person name="Bloomfield J."/>
            <person name="Borpatragohain P."/>
            <person name="He Z."/>
            <person name="Irish N."/>
            <person name="Irwin J."/>
            <person name="Liu K."/>
            <person name="Mauleon R.P."/>
            <person name="Moore J."/>
            <person name="Morris R."/>
            <person name="Ostergaard L."/>
            <person name="Wang B."/>
            <person name="Wells R."/>
        </authorList>
    </citation>
    <scope>NUCLEOTIDE SEQUENCE [LARGE SCALE GENOMIC DNA]</scope>
    <source>
        <strain evidence="1">R-o-18</strain>
        <tissue evidence="1">Leaf</tissue>
    </source>
</reference>
<dbReference type="Proteomes" id="UP000823674">
    <property type="component" value="Chromosome A02"/>
</dbReference>
<dbReference type="EMBL" id="JADBGQ010000002">
    <property type="protein sequence ID" value="KAG5411077.1"/>
    <property type="molecule type" value="Genomic_DNA"/>
</dbReference>
<protein>
    <submittedName>
        <fullName evidence="1">Uncharacterized protein</fullName>
    </submittedName>
</protein>
<sequence length="142" mass="16091">IRSDLEESDDFGAFLEIFGVSTQDDHRARPSQSAQKARLVSADLELISSPIYKITPGKYMPNNTRCNKENQLQFSSDPASLKRSIRKGIRSSSIDNNTTIVNLDTSLVDRHSLTTVNQKHSSVDRYLPPDVDRYFSPNINRY</sequence>
<evidence type="ECO:0000313" key="2">
    <source>
        <dbReference type="Proteomes" id="UP000823674"/>
    </source>
</evidence>
<comment type="caution">
    <text evidence="1">The sequence shown here is derived from an EMBL/GenBank/DDBJ whole genome shotgun (WGS) entry which is preliminary data.</text>
</comment>
<proteinExistence type="predicted"/>
<gene>
    <name evidence="1" type="primary">A02p037230.1_BraROA</name>
    <name evidence="1" type="ORF">IGI04_007396</name>
</gene>
<evidence type="ECO:0000313" key="1">
    <source>
        <dbReference type="EMBL" id="KAG5411077.1"/>
    </source>
</evidence>
<keyword evidence="2" id="KW-1185">Reference proteome</keyword>